<dbReference type="AlphaFoldDB" id="A0AAV5WTI0"/>
<dbReference type="InterPro" id="IPR000727">
    <property type="entry name" value="T_SNARE_dom"/>
</dbReference>
<dbReference type="Pfam" id="PF00804">
    <property type="entry name" value="Syntaxin"/>
    <property type="match status" value="1"/>
</dbReference>
<evidence type="ECO:0000256" key="3">
    <source>
        <dbReference type="SAM" id="Coils"/>
    </source>
</evidence>
<dbReference type="Gene3D" id="1.20.58.70">
    <property type="match status" value="1"/>
</dbReference>
<dbReference type="GO" id="GO:0012505">
    <property type="term" value="C:endomembrane system"/>
    <property type="evidence" value="ECO:0007669"/>
    <property type="project" value="TreeGrafter"/>
</dbReference>
<dbReference type="GO" id="GO:0005484">
    <property type="term" value="F:SNAP receptor activity"/>
    <property type="evidence" value="ECO:0007669"/>
    <property type="project" value="TreeGrafter"/>
</dbReference>
<sequence>MVKDRLAEFQTRVRDDFEDVELGRIDHFERRIDDAFAVIEVLSNDVDNLKRKQQQILSLPIVEPRHKNELESAISAIREKTRQLRPRVQEIEDEMMQMMRNNASETQLRIKRNQVEMLRRKMHSIISSFNDSQVEYRERVSKRVKRSLELAGERMNEEEVDRMLASHSSQVFYREVNPLSVAGRIALEDATARHEELLELERSLSLLQEMFQDMHDLVHSQGEMVDNIDKNVEETVVQTEQAKTNIKQAVVYKQAATRKKIMCILLIVCLILILIAVAIVLGVVLSGKK</sequence>
<dbReference type="InterPro" id="IPR006011">
    <property type="entry name" value="Syntaxin_N"/>
</dbReference>
<protein>
    <recommendedName>
        <fullName evidence="5">t-SNARE coiled-coil homology domain-containing protein</fullName>
    </recommendedName>
</protein>
<organism evidence="6 7">
    <name type="scientific">Pristionchus fissidentatus</name>
    <dbReference type="NCBI Taxonomy" id="1538716"/>
    <lineage>
        <taxon>Eukaryota</taxon>
        <taxon>Metazoa</taxon>
        <taxon>Ecdysozoa</taxon>
        <taxon>Nematoda</taxon>
        <taxon>Chromadorea</taxon>
        <taxon>Rhabditida</taxon>
        <taxon>Rhabditina</taxon>
        <taxon>Diplogasteromorpha</taxon>
        <taxon>Diplogasteroidea</taxon>
        <taxon>Neodiplogasteridae</taxon>
        <taxon>Pristionchus</taxon>
    </lineage>
</organism>
<keyword evidence="4" id="KW-0472">Membrane</keyword>
<dbReference type="Proteomes" id="UP001432322">
    <property type="component" value="Unassembled WGS sequence"/>
</dbReference>
<evidence type="ECO:0000256" key="4">
    <source>
        <dbReference type="SAM" id="Phobius"/>
    </source>
</evidence>
<dbReference type="PROSITE" id="PS50192">
    <property type="entry name" value="T_SNARE"/>
    <property type="match status" value="1"/>
</dbReference>
<feature type="coiled-coil region" evidence="3">
    <location>
        <begin position="88"/>
        <end position="121"/>
    </location>
</feature>
<reference evidence="6" key="1">
    <citation type="submission" date="2023-10" db="EMBL/GenBank/DDBJ databases">
        <title>Genome assembly of Pristionchus species.</title>
        <authorList>
            <person name="Yoshida K."/>
            <person name="Sommer R.J."/>
        </authorList>
    </citation>
    <scope>NUCLEOTIDE SEQUENCE</scope>
    <source>
        <strain evidence="6">RS5133</strain>
    </source>
</reference>
<dbReference type="GO" id="GO:0006886">
    <property type="term" value="P:intracellular protein transport"/>
    <property type="evidence" value="ECO:0007669"/>
    <property type="project" value="TreeGrafter"/>
</dbReference>
<dbReference type="GO" id="GO:0006836">
    <property type="term" value="P:neurotransmitter transport"/>
    <property type="evidence" value="ECO:0007669"/>
    <property type="project" value="UniProtKB-KW"/>
</dbReference>
<dbReference type="Gene3D" id="1.20.5.110">
    <property type="match status" value="1"/>
</dbReference>
<keyword evidence="4" id="KW-0812">Transmembrane</keyword>
<dbReference type="GO" id="GO:0048278">
    <property type="term" value="P:vesicle docking"/>
    <property type="evidence" value="ECO:0007669"/>
    <property type="project" value="TreeGrafter"/>
</dbReference>
<keyword evidence="2" id="KW-0813">Transport</keyword>
<evidence type="ECO:0000256" key="1">
    <source>
        <dbReference type="ARBA" id="ARBA00009063"/>
    </source>
</evidence>
<dbReference type="PANTHER" id="PTHR19957">
    <property type="entry name" value="SYNTAXIN"/>
    <property type="match status" value="1"/>
</dbReference>
<keyword evidence="2" id="KW-0532">Neurotransmitter transport</keyword>
<evidence type="ECO:0000313" key="7">
    <source>
        <dbReference type="Proteomes" id="UP001432322"/>
    </source>
</evidence>
<dbReference type="SMART" id="SM00397">
    <property type="entry name" value="t_SNARE"/>
    <property type="match status" value="1"/>
</dbReference>
<keyword evidence="4" id="KW-1133">Transmembrane helix</keyword>
<name>A0AAV5WTI0_9BILA</name>
<dbReference type="GO" id="GO:0031201">
    <property type="term" value="C:SNARE complex"/>
    <property type="evidence" value="ECO:0007669"/>
    <property type="project" value="TreeGrafter"/>
</dbReference>
<gene>
    <name evidence="6" type="ORF">PFISCL1PPCAC_24354</name>
</gene>
<dbReference type="GO" id="GO:0005886">
    <property type="term" value="C:plasma membrane"/>
    <property type="evidence" value="ECO:0007669"/>
    <property type="project" value="TreeGrafter"/>
</dbReference>
<accession>A0AAV5WTI0</accession>
<dbReference type="SUPFAM" id="SSF47661">
    <property type="entry name" value="t-snare proteins"/>
    <property type="match status" value="1"/>
</dbReference>
<evidence type="ECO:0000313" key="6">
    <source>
        <dbReference type="EMBL" id="GMT33057.1"/>
    </source>
</evidence>
<dbReference type="EMBL" id="BTSY01000006">
    <property type="protein sequence ID" value="GMT33057.1"/>
    <property type="molecule type" value="Genomic_DNA"/>
</dbReference>
<dbReference type="InterPro" id="IPR010989">
    <property type="entry name" value="SNARE"/>
</dbReference>
<dbReference type="SMART" id="SM00503">
    <property type="entry name" value="SynN"/>
    <property type="match status" value="1"/>
</dbReference>
<comment type="caution">
    <text evidence="6">The sequence shown here is derived from an EMBL/GenBank/DDBJ whole genome shotgun (WGS) entry which is preliminary data.</text>
</comment>
<evidence type="ECO:0000259" key="5">
    <source>
        <dbReference type="PROSITE" id="PS50192"/>
    </source>
</evidence>
<keyword evidence="3" id="KW-0175">Coiled coil</keyword>
<keyword evidence="7" id="KW-1185">Reference proteome</keyword>
<comment type="similarity">
    <text evidence="1">Belongs to the syntaxin family.</text>
</comment>
<feature type="domain" description="T-SNARE coiled-coil homology" evidence="5">
    <location>
        <begin position="187"/>
        <end position="249"/>
    </location>
</feature>
<dbReference type="InterPro" id="IPR045242">
    <property type="entry name" value="Syntaxin"/>
</dbReference>
<proteinExistence type="inferred from homology"/>
<dbReference type="PANTHER" id="PTHR19957:SF113">
    <property type="entry name" value="SYNTAXIN-2-RELATED"/>
    <property type="match status" value="1"/>
</dbReference>
<dbReference type="GO" id="GO:0006887">
    <property type="term" value="P:exocytosis"/>
    <property type="evidence" value="ECO:0007669"/>
    <property type="project" value="TreeGrafter"/>
</dbReference>
<dbReference type="GO" id="GO:0000149">
    <property type="term" value="F:SNARE binding"/>
    <property type="evidence" value="ECO:0007669"/>
    <property type="project" value="TreeGrafter"/>
</dbReference>
<dbReference type="GO" id="GO:0006906">
    <property type="term" value="P:vesicle fusion"/>
    <property type="evidence" value="ECO:0007669"/>
    <property type="project" value="TreeGrafter"/>
</dbReference>
<dbReference type="Pfam" id="PF05739">
    <property type="entry name" value="SNARE"/>
    <property type="match status" value="1"/>
</dbReference>
<feature type="transmembrane region" description="Helical" evidence="4">
    <location>
        <begin position="261"/>
        <end position="285"/>
    </location>
</feature>
<evidence type="ECO:0000256" key="2">
    <source>
        <dbReference type="ARBA" id="ARBA00022775"/>
    </source>
</evidence>